<keyword evidence="3" id="KW-1133">Transmembrane helix</keyword>
<gene>
    <name evidence="5" type="ordered locus">Isova_1395</name>
</gene>
<dbReference type="Proteomes" id="UP000009236">
    <property type="component" value="Chromosome"/>
</dbReference>
<feature type="region of interest" description="Disordered" evidence="2">
    <location>
        <begin position="1"/>
        <end position="29"/>
    </location>
</feature>
<feature type="transmembrane region" description="Helical" evidence="3">
    <location>
        <begin position="71"/>
        <end position="93"/>
    </location>
</feature>
<dbReference type="Gene3D" id="3.40.50.1820">
    <property type="entry name" value="alpha/beta hydrolase"/>
    <property type="match status" value="1"/>
</dbReference>
<organism evidence="6">
    <name type="scientific">Isoptericola variabilis (strain 225)</name>
    <dbReference type="NCBI Taxonomy" id="743718"/>
    <lineage>
        <taxon>Bacteria</taxon>
        <taxon>Bacillati</taxon>
        <taxon>Actinomycetota</taxon>
        <taxon>Actinomycetes</taxon>
        <taxon>Micrococcales</taxon>
        <taxon>Promicromonosporaceae</taxon>
        <taxon>Isoptericola</taxon>
    </lineage>
</organism>
<evidence type="ECO:0000256" key="2">
    <source>
        <dbReference type="SAM" id="MobiDB-lite"/>
    </source>
</evidence>
<dbReference type="InterPro" id="IPR050300">
    <property type="entry name" value="GDXG_lipolytic_enzyme"/>
</dbReference>
<keyword evidence="6" id="KW-1185">Reference proteome</keyword>
<evidence type="ECO:0000259" key="4">
    <source>
        <dbReference type="Pfam" id="PF20434"/>
    </source>
</evidence>
<feature type="transmembrane region" description="Helical" evidence="3">
    <location>
        <begin position="37"/>
        <end position="59"/>
    </location>
</feature>
<dbReference type="InterPro" id="IPR049492">
    <property type="entry name" value="BD-FAE-like_dom"/>
</dbReference>
<keyword evidence="3" id="KW-0472">Membrane</keyword>
<keyword evidence="1" id="KW-0378">Hydrolase</keyword>
<feature type="transmembrane region" description="Helical" evidence="3">
    <location>
        <begin position="100"/>
        <end position="120"/>
    </location>
</feature>
<dbReference type="eggNOG" id="COG0657">
    <property type="taxonomic scope" value="Bacteria"/>
</dbReference>
<proteinExistence type="predicted"/>
<dbReference type="KEGG" id="iva:Isova_1395"/>
<reference evidence="5 6" key="1">
    <citation type="submission" date="2011-05" db="EMBL/GenBank/DDBJ databases">
        <title>Complete sequence of Isoptericola variabilis 225.</title>
        <authorList>
            <consortium name="US DOE Joint Genome Institute"/>
            <person name="Lucas S."/>
            <person name="Han J."/>
            <person name="Lapidus A."/>
            <person name="Cheng J.-F."/>
            <person name="Goodwin L."/>
            <person name="Pitluck S."/>
            <person name="Peters L."/>
            <person name="Mikhailova N."/>
            <person name="Zeytun A."/>
            <person name="Han C."/>
            <person name="Tapia R."/>
            <person name="Land M."/>
            <person name="Hauser L."/>
            <person name="Kyrpides N."/>
            <person name="Ivanova N."/>
            <person name="Pagani I."/>
            <person name="Siebers A."/>
            <person name="Allgaier M."/>
            <person name="Thelen M."/>
            <person name="Hugenholtz P."/>
            <person name="Gladden J."/>
            <person name="Woyke T."/>
        </authorList>
    </citation>
    <scope>NUCLEOTIDE SEQUENCE [LARGE SCALE GENOMIC DNA]</scope>
    <source>
        <strain evidence="6">225</strain>
    </source>
</reference>
<dbReference type="AlphaFoldDB" id="F6FTN5"/>
<dbReference type="InterPro" id="IPR029058">
    <property type="entry name" value="AB_hydrolase_fold"/>
</dbReference>
<evidence type="ECO:0000256" key="3">
    <source>
        <dbReference type="SAM" id="Phobius"/>
    </source>
</evidence>
<sequence>MCAVNATLDDRVTTAPPRRHAAPPRVRERAGRRGGTLAAGVLLGAAVVLALLVAGMLAPHVPVLGLAGVTASAYLAWALLGAAVVTVLAAILLMRRGGVVRVAATTLGLAALAGSVVVGWQQLSVAREHRVAVDVGGLFALTGSRAEPDASAAYGEHEGRPLGLSLWEPAGSGAGAAPVVVLLHGGGWTSQDRLERTTTAHATWFAEQGYLAISVDYPLSDDEHHLWEVAEPQVACALSWVQDNAARHGGDPGRVFLVGASAGGNLALDVAYRAAAGDLDPACGSAPPVVAAVSTLYPVASPAAFAAGADPLLGGAARDTAIAYTGGTPEGVPERYAAVTPAEHVTDAAPPTLVVAGAADHLVPPAGAVDLAATLEDAGVSHELVVLPAAGHRFDAAPGGVGTQVWRELTLRWFDLHGRAPTTP</sequence>
<dbReference type="SUPFAM" id="SSF53474">
    <property type="entry name" value="alpha/beta-Hydrolases"/>
    <property type="match status" value="1"/>
</dbReference>
<dbReference type="GO" id="GO:0016787">
    <property type="term" value="F:hydrolase activity"/>
    <property type="evidence" value="ECO:0007669"/>
    <property type="project" value="UniProtKB-KW"/>
</dbReference>
<dbReference type="HOGENOM" id="CLU_012494_4_9_11"/>
<dbReference type="STRING" id="743718.Isova_1395"/>
<evidence type="ECO:0000256" key="1">
    <source>
        <dbReference type="ARBA" id="ARBA00022801"/>
    </source>
</evidence>
<keyword evidence="3" id="KW-0812">Transmembrane</keyword>
<accession>F6FTN5</accession>
<evidence type="ECO:0000313" key="5">
    <source>
        <dbReference type="EMBL" id="AEG44162.1"/>
    </source>
</evidence>
<dbReference type="Pfam" id="PF20434">
    <property type="entry name" value="BD-FAE"/>
    <property type="match status" value="1"/>
</dbReference>
<evidence type="ECO:0000313" key="6">
    <source>
        <dbReference type="Proteomes" id="UP000009236"/>
    </source>
</evidence>
<dbReference type="EMBL" id="CP002810">
    <property type="protein sequence ID" value="AEG44162.1"/>
    <property type="molecule type" value="Genomic_DNA"/>
</dbReference>
<dbReference type="PANTHER" id="PTHR48081">
    <property type="entry name" value="AB HYDROLASE SUPERFAMILY PROTEIN C4A8.06C"/>
    <property type="match status" value="1"/>
</dbReference>
<name>F6FTN5_ISOV2</name>
<protein>
    <submittedName>
        <fullName evidence="5">Carboxylesterase type B</fullName>
    </submittedName>
</protein>
<feature type="domain" description="BD-FAE-like" evidence="4">
    <location>
        <begin position="174"/>
        <end position="375"/>
    </location>
</feature>